<evidence type="ECO:0000313" key="1">
    <source>
        <dbReference type="EMBL" id="MFD1660135.1"/>
    </source>
</evidence>
<accession>A0ABW4IRZ4</accession>
<reference evidence="2" key="1">
    <citation type="journal article" date="2019" name="Int. J. Syst. Evol. Microbiol.">
        <title>The Global Catalogue of Microorganisms (GCM) 10K type strain sequencing project: providing services to taxonomists for standard genome sequencing and annotation.</title>
        <authorList>
            <consortium name="The Broad Institute Genomics Platform"/>
            <consortium name="The Broad Institute Genome Sequencing Center for Infectious Disease"/>
            <person name="Wu L."/>
            <person name="Ma J."/>
        </authorList>
    </citation>
    <scope>NUCLEOTIDE SEQUENCE [LARGE SCALE GENOMIC DNA]</scope>
    <source>
        <strain evidence="2">CGMCC 1.12470</strain>
    </source>
</reference>
<gene>
    <name evidence="1" type="ORF">ACFSL4_18515</name>
</gene>
<name>A0ABW4IRZ4_9ACTN</name>
<protein>
    <submittedName>
        <fullName evidence="1">Uncharacterized protein</fullName>
    </submittedName>
</protein>
<comment type="caution">
    <text evidence="1">The sequence shown here is derived from an EMBL/GenBank/DDBJ whole genome shotgun (WGS) entry which is preliminary data.</text>
</comment>
<dbReference type="EMBL" id="JBHUDX010000050">
    <property type="protein sequence ID" value="MFD1660135.1"/>
    <property type="molecule type" value="Genomic_DNA"/>
</dbReference>
<keyword evidence="2" id="KW-1185">Reference proteome</keyword>
<sequence>MSLSDESEEIVVCVAEDRAVVIGAPSEMKRSRWGRWVADLTSGEWAALVRTLDPAVRSFIESQRLTAHLVELDQTSREVMKVGKVITEGGGWIQSSIRNDRGRVTRLMRIRPATGVAAMSGGAAILGAIAAQAQTAEMARDIKAIRQGLDEIREHLQTDRTGAVENAVEQVEDLVARLRAHGERGVEASDFSVTRNSLGDARHKCLRHLQDAVTRLENAEQRSPRKAEKSLSKAAVEEAMLYLDLMAKCYAATVQFGLAEIAFEYHKEKPDVARTLGERITQSTAELRAEIEDVHGRLGQFDESVRAQFRPASKNMDSPSSVADAVIATTASATAKALAGRSVTLGRLRGTSVSLPATSIAVGAGVLLLSIGGVDAVAQSRAVKKLDERLGRLAEASGRSSQTLDQAAPSLEVLRTLTEELAGPDK</sequence>
<organism evidence="1 2">
    <name type="scientific">Streptomyces caeni</name>
    <dbReference type="NCBI Taxonomy" id="2307231"/>
    <lineage>
        <taxon>Bacteria</taxon>
        <taxon>Bacillati</taxon>
        <taxon>Actinomycetota</taxon>
        <taxon>Actinomycetes</taxon>
        <taxon>Kitasatosporales</taxon>
        <taxon>Streptomycetaceae</taxon>
        <taxon>Streptomyces</taxon>
    </lineage>
</organism>
<evidence type="ECO:0000313" key="2">
    <source>
        <dbReference type="Proteomes" id="UP001597261"/>
    </source>
</evidence>
<dbReference type="Proteomes" id="UP001597261">
    <property type="component" value="Unassembled WGS sequence"/>
</dbReference>
<proteinExistence type="predicted"/>
<dbReference type="RefSeq" id="WP_381083940.1">
    <property type="nucleotide sequence ID" value="NZ_JBHUDX010000050.1"/>
</dbReference>